<reference evidence="2" key="1">
    <citation type="journal article" date="2012" name="PLoS ONE">
        <title>Gene sets for utilization of primary and secondary nutrition supplies in the distal gut of endangered iberian lynx.</title>
        <authorList>
            <person name="Alcaide M."/>
            <person name="Messina E."/>
            <person name="Richter M."/>
            <person name="Bargiela R."/>
            <person name="Peplies J."/>
            <person name="Huws S.A."/>
            <person name="Newbold C.J."/>
            <person name="Golyshin P.N."/>
            <person name="Simon M.A."/>
            <person name="Lopez G."/>
            <person name="Yakimov M.M."/>
            <person name="Ferrer M."/>
        </authorList>
    </citation>
    <scope>NUCLEOTIDE SEQUENCE</scope>
</reference>
<protein>
    <submittedName>
        <fullName evidence="2">Uncharacterized protein</fullName>
    </submittedName>
</protein>
<organism evidence="2">
    <name type="scientific">gut metagenome</name>
    <dbReference type="NCBI Taxonomy" id="749906"/>
    <lineage>
        <taxon>unclassified sequences</taxon>
        <taxon>metagenomes</taxon>
        <taxon>organismal metagenomes</taxon>
    </lineage>
</organism>
<evidence type="ECO:0000256" key="1">
    <source>
        <dbReference type="SAM" id="Phobius"/>
    </source>
</evidence>
<keyword evidence="1" id="KW-0472">Membrane</keyword>
<comment type="caution">
    <text evidence="2">The sequence shown here is derived from an EMBL/GenBank/DDBJ whole genome shotgun (WGS) entry which is preliminary data.</text>
</comment>
<keyword evidence="1" id="KW-1133">Transmembrane helix</keyword>
<sequence>MKSFDLGVIRDTHLSIGQRSQAFHSLRFGHPAISSRDDSQPMIGMGTKSLQLFVEEVDARQFQKGYNYIDPISTLHIALDLCIQRDRALSAGKKAAGAESRQGAYQSLLGGFQSGFFCFGHHSCQHLTVIHHLFCLIFAQEVYESVDEVCTLFLGKVFIRKAVEDQLVDMFGKHGWRFGFVYVLLLAHPPLFCGLLHIFLQFLRDKIFVRSFLKFHFCRIRCYIRSVCYVVERLCVNGIR</sequence>
<keyword evidence="1" id="KW-0812">Transmembrane</keyword>
<accession>J9CM46</accession>
<feature type="transmembrane region" description="Helical" evidence="1">
    <location>
        <begin position="180"/>
        <end position="203"/>
    </location>
</feature>
<dbReference type="EMBL" id="AMCI01003075">
    <property type="protein sequence ID" value="EJX01166.1"/>
    <property type="molecule type" value="Genomic_DNA"/>
</dbReference>
<proteinExistence type="predicted"/>
<name>J9CM46_9ZZZZ</name>
<gene>
    <name evidence="2" type="ORF">EVA_10733</name>
</gene>
<evidence type="ECO:0000313" key="2">
    <source>
        <dbReference type="EMBL" id="EJX01166.1"/>
    </source>
</evidence>
<dbReference type="AlphaFoldDB" id="J9CM46"/>